<feature type="transmembrane region" description="Helical" evidence="7">
    <location>
        <begin position="167"/>
        <end position="188"/>
    </location>
</feature>
<comment type="caution">
    <text evidence="8">The sequence shown here is derived from an EMBL/GenBank/DDBJ whole genome shotgun (WGS) entry which is preliminary data.</text>
</comment>
<accession>A0ABX4GAY7</accession>
<keyword evidence="5 7" id="KW-1133">Transmembrane helix</keyword>
<keyword evidence="4 7" id="KW-0812">Transmembrane</keyword>
<evidence type="ECO:0000256" key="6">
    <source>
        <dbReference type="ARBA" id="ARBA00023136"/>
    </source>
</evidence>
<dbReference type="EMBL" id="NPEY01000015">
    <property type="protein sequence ID" value="OZT72976.1"/>
    <property type="molecule type" value="Genomic_DNA"/>
</dbReference>
<dbReference type="InterPro" id="IPR052049">
    <property type="entry name" value="Electron_transfer_protein"/>
</dbReference>
<feature type="transmembrane region" description="Helical" evidence="7">
    <location>
        <begin position="92"/>
        <end position="115"/>
    </location>
</feature>
<name>A0ABX4GAY7_9GAMM</name>
<dbReference type="PANTHER" id="PTHR34856">
    <property type="entry name" value="PROTEIN NRFD"/>
    <property type="match status" value="1"/>
</dbReference>
<evidence type="ECO:0000256" key="2">
    <source>
        <dbReference type="ARBA" id="ARBA00008929"/>
    </source>
</evidence>
<evidence type="ECO:0000256" key="1">
    <source>
        <dbReference type="ARBA" id="ARBA00004651"/>
    </source>
</evidence>
<evidence type="ECO:0000256" key="7">
    <source>
        <dbReference type="SAM" id="Phobius"/>
    </source>
</evidence>
<keyword evidence="9" id="KW-1185">Reference proteome</keyword>
<evidence type="ECO:0000256" key="3">
    <source>
        <dbReference type="ARBA" id="ARBA00022475"/>
    </source>
</evidence>
<feature type="transmembrane region" description="Helical" evidence="7">
    <location>
        <begin position="313"/>
        <end position="337"/>
    </location>
</feature>
<evidence type="ECO:0000313" key="9">
    <source>
        <dbReference type="Proteomes" id="UP000216538"/>
    </source>
</evidence>
<feature type="transmembrane region" description="Helical" evidence="7">
    <location>
        <begin position="127"/>
        <end position="147"/>
    </location>
</feature>
<dbReference type="Gene3D" id="1.20.1630.10">
    <property type="entry name" value="Formate dehydrogenase/DMSO reductase domain"/>
    <property type="match status" value="1"/>
</dbReference>
<comment type="subcellular location">
    <subcellularLocation>
        <location evidence="1">Cell membrane</location>
        <topology evidence="1">Multi-pass membrane protein</topology>
    </subcellularLocation>
</comment>
<dbReference type="RefSeq" id="WP_050804846.1">
    <property type="nucleotide sequence ID" value="NZ_JH393258.1"/>
</dbReference>
<comment type="similarity">
    <text evidence="2">Belongs to the NrfD family.</text>
</comment>
<sequence length="401" mass="44170">MTTQLHKNALQGPLGWGLLVVAMAVLLVSLGYALSQIITNGHTSFNTSSALPWGQPIATYVFFALGSSGLGLIASLPLVFGFKQYYPIAKRCVFLAFALLISGMIVLALELGHVFRMLWVIPLNLQVQSAMFWMGAFYALDLLFLLWKFSKLQGGHWDSKTAKQVGIASFIGVLLASGNLALIFGMMSMRPFWFDPLMPVYFYVTGITTAVAILVLLTYLAYGFSRERMPAALIALSTGSLPKLFAACLGMTLLFITARAITGLYSNNPEINVVWADYLFKSGVYIAALLIGLLLPFIVLLSKLRNKMSIQILAAFLVMIAMFVERLYFVVGGQVVPLFKGTWIPDLISYIPSATEWSLTFIGFALCFVIYLLGEKFLNLGDMPNKMLDHTTARKPIETTA</sequence>
<feature type="transmembrane region" description="Helical" evidence="7">
    <location>
        <begin position="57"/>
        <end position="80"/>
    </location>
</feature>
<dbReference type="Pfam" id="PF03916">
    <property type="entry name" value="NrfD"/>
    <property type="match status" value="1"/>
</dbReference>
<feature type="transmembrane region" description="Helical" evidence="7">
    <location>
        <begin position="357"/>
        <end position="374"/>
    </location>
</feature>
<keyword evidence="6 7" id="KW-0472">Membrane</keyword>
<feature type="transmembrane region" description="Helical" evidence="7">
    <location>
        <begin position="282"/>
        <end position="301"/>
    </location>
</feature>
<keyword evidence="3" id="KW-1003">Cell membrane</keyword>
<evidence type="ECO:0000256" key="4">
    <source>
        <dbReference type="ARBA" id="ARBA00022692"/>
    </source>
</evidence>
<gene>
    <name evidence="8" type="ORF">CE457_16660</name>
</gene>
<organism evidence="8 9">
    <name type="scientific">Vreelandella boliviensis LC1</name>
    <dbReference type="NCBI Taxonomy" id="1072583"/>
    <lineage>
        <taxon>Bacteria</taxon>
        <taxon>Pseudomonadati</taxon>
        <taxon>Pseudomonadota</taxon>
        <taxon>Gammaproteobacteria</taxon>
        <taxon>Oceanospirillales</taxon>
        <taxon>Halomonadaceae</taxon>
        <taxon>Vreelandella</taxon>
    </lineage>
</organism>
<reference evidence="8 9" key="1">
    <citation type="submission" date="2017-07" db="EMBL/GenBank/DDBJ databases">
        <title>Shotgun whole genome sequences of three halophilic bacterial isolates.</title>
        <authorList>
            <person name="Pozzo T."/>
            <person name="Higdon S.M."/>
            <person name="Quillaguaman J."/>
        </authorList>
    </citation>
    <scope>NUCLEOTIDE SEQUENCE [LARGE SCALE GENOMIC DNA]</scope>
    <source>
        <strain evidence="8 9">LC1</strain>
    </source>
</reference>
<feature type="transmembrane region" description="Helical" evidence="7">
    <location>
        <begin position="244"/>
        <end position="262"/>
    </location>
</feature>
<dbReference type="Proteomes" id="UP000216538">
    <property type="component" value="Unassembled WGS sequence"/>
</dbReference>
<dbReference type="InterPro" id="IPR005614">
    <property type="entry name" value="NrfD-like"/>
</dbReference>
<protein>
    <submittedName>
        <fullName evidence="8">Polysulfide reductase</fullName>
    </submittedName>
</protein>
<feature type="transmembrane region" description="Helical" evidence="7">
    <location>
        <begin position="12"/>
        <end position="37"/>
    </location>
</feature>
<evidence type="ECO:0000313" key="8">
    <source>
        <dbReference type="EMBL" id="OZT72976.1"/>
    </source>
</evidence>
<feature type="transmembrane region" description="Helical" evidence="7">
    <location>
        <begin position="200"/>
        <end position="224"/>
    </location>
</feature>
<dbReference type="PANTHER" id="PTHR34856:SF2">
    <property type="entry name" value="PROTEIN NRFD"/>
    <property type="match status" value="1"/>
</dbReference>
<proteinExistence type="inferred from homology"/>
<evidence type="ECO:0000256" key="5">
    <source>
        <dbReference type="ARBA" id="ARBA00022989"/>
    </source>
</evidence>